<organism evidence="1">
    <name type="scientific">Nicotiana tabacum</name>
    <name type="common">Common tobacco</name>
    <dbReference type="NCBI Taxonomy" id="4097"/>
    <lineage>
        <taxon>Eukaryota</taxon>
        <taxon>Viridiplantae</taxon>
        <taxon>Streptophyta</taxon>
        <taxon>Embryophyta</taxon>
        <taxon>Tracheophyta</taxon>
        <taxon>Spermatophyta</taxon>
        <taxon>Magnoliopsida</taxon>
        <taxon>eudicotyledons</taxon>
        <taxon>Gunneridae</taxon>
        <taxon>Pentapetalae</taxon>
        <taxon>asterids</taxon>
        <taxon>lamiids</taxon>
        <taxon>Solanales</taxon>
        <taxon>Solanaceae</taxon>
        <taxon>Nicotianoideae</taxon>
        <taxon>Nicotianeae</taxon>
        <taxon>Nicotiana</taxon>
    </lineage>
</organism>
<evidence type="ECO:0000313" key="4">
    <source>
        <dbReference type="RefSeq" id="YP_173368.1"/>
    </source>
</evidence>
<reference evidence="1 2" key="2">
    <citation type="journal article" date="2005" name="Mol. Genet. Genomics">
        <title>The complete nucleotide sequence and multipartite organization of the tobacco mitochondrial genome: comparative analysis of mitochondrial genomes in higher plants.</title>
        <authorList>
            <person name="Sugiyama Y."/>
            <person name="Watase Y."/>
            <person name="Nagase M."/>
            <person name="Makita N."/>
            <person name="Yagura S."/>
            <person name="Hirai A."/>
            <person name="Sugiura M."/>
        </authorList>
    </citation>
    <scope>NUCLEOTIDE SEQUENCE</scope>
    <source>
        <strain evidence="2">cv. TN90</strain>
        <tissue evidence="1 4">Leaf</tissue>
    </source>
</reference>
<proteinExistence type="predicted"/>
<evidence type="ECO:0000313" key="3">
    <source>
        <dbReference type="Proteomes" id="UP000790787"/>
    </source>
</evidence>
<dbReference type="EMBL" id="BA000042">
    <property type="protein sequence ID" value="BAD83431.1"/>
    <property type="molecule type" value="Genomic_DNA"/>
</dbReference>
<accession>Q5MA47</accession>
<evidence type="ECO:0000313" key="1">
    <source>
        <dbReference type="EMBL" id="BAD83431.1"/>
    </source>
</evidence>
<dbReference type="RefSeq" id="YP_173368.1">
    <property type="nucleotide sequence ID" value="NC_006581.1"/>
</dbReference>
<dbReference type="AlphaFoldDB" id="Q5MA47"/>
<evidence type="ECO:0000313" key="2">
    <source>
        <dbReference type="Proteomes" id="UP000084051"/>
    </source>
</evidence>
<dbReference type="KEGG" id="nta:3205208"/>
<reference evidence="4" key="1">
    <citation type="submission" date="2004-12" db="EMBL/GenBank/DDBJ databases">
        <authorList>
            <consortium name="NCBI Genome Project"/>
        </authorList>
    </citation>
    <scope>NUCLEOTIDE SEQUENCE</scope>
    <source>
        <tissue evidence="4">Leaf</tissue>
    </source>
</reference>
<dbReference type="GeneID" id="3205208"/>
<dbReference type="Proteomes" id="UP000790787">
    <property type="component" value="Mitochondrion MT"/>
</dbReference>
<dbReference type="PaxDb" id="4097-Q5MA47"/>
<geneLocation type="mitochondrion" evidence="1 4"/>
<keyword evidence="1 4" id="KW-0496">Mitochondrion</keyword>
<reference evidence="4" key="3">
    <citation type="submission" date="2025-04" db="UniProtKB">
        <authorList>
            <consortium name="RefSeq"/>
        </authorList>
    </citation>
    <scope>IDENTIFICATION</scope>
    <source>
        <tissue evidence="4">Leaf</tissue>
    </source>
</reference>
<sequence>MPIKGPRDANPRKRIREIFLIYRTRATRVNTSVSYSCKGTLSWQLGQLITMFVPHITRKIGIFTKGFIKLSSQFIFSREQSTFVISYISLLRHLTEFPPHLFAKSRSTVVKSHLVCWPKLQ</sequence>
<keyword evidence="3" id="KW-1185">Reference proteome</keyword>
<gene>
    <name evidence="1 4" type="primary">orf121a</name>
    <name evidence="4" type="ORF">NitaMp020</name>
</gene>
<protein>
    <submittedName>
        <fullName evidence="1 4">Uncharacterized protein</fullName>
    </submittedName>
</protein>
<name>Q5MA47_TOBAC</name>
<dbReference type="OMA" id="PADTEIY"/>
<dbReference type="OrthoDB" id="10665331at2759"/>